<protein>
    <submittedName>
        <fullName evidence="1">Uncharacterized protein</fullName>
    </submittedName>
</protein>
<gene>
    <name evidence="1" type="ORF">GCM10010439_51720</name>
</gene>
<evidence type="ECO:0000313" key="2">
    <source>
        <dbReference type="Proteomes" id="UP001501842"/>
    </source>
</evidence>
<comment type="caution">
    <text evidence="1">The sequence shown here is derived from an EMBL/GenBank/DDBJ whole genome shotgun (WGS) entry which is preliminary data.</text>
</comment>
<keyword evidence="2" id="KW-1185">Reference proteome</keyword>
<organism evidence="1 2">
    <name type="scientific">Actinocorallia aurantiaca</name>
    <dbReference type="NCBI Taxonomy" id="46204"/>
    <lineage>
        <taxon>Bacteria</taxon>
        <taxon>Bacillati</taxon>
        <taxon>Actinomycetota</taxon>
        <taxon>Actinomycetes</taxon>
        <taxon>Streptosporangiales</taxon>
        <taxon>Thermomonosporaceae</taxon>
        <taxon>Actinocorallia</taxon>
    </lineage>
</organism>
<dbReference type="RefSeq" id="WP_344453644.1">
    <property type="nucleotide sequence ID" value="NZ_BAAATZ010000024.1"/>
</dbReference>
<name>A0ABN3UHM5_9ACTN</name>
<evidence type="ECO:0000313" key="1">
    <source>
        <dbReference type="EMBL" id="GAA2732925.1"/>
    </source>
</evidence>
<reference evidence="1 2" key="1">
    <citation type="journal article" date="2019" name="Int. J. Syst. Evol. Microbiol.">
        <title>The Global Catalogue of Microorganisms (GCM) 10K type strain sequencing project: providing services to taxonomists for standard genome sequencing and annotation.</title>
        <authorList>
            <consortium name="The Broad Institute Genomics Platform"/>
            <consortium name="The Broad Institute Genome Sequencing Center for Infectious Disease"/>
            <person name="Wu L."/>
            <person name="Ma J."/>
        </authorList>
    </citation>
    <scope>NUCLEOTIDE SEQUENCE [LARGE SCALE GENOMIC DNA]</scope>
    <source>
        <strain evidence="1 2">JCM 8201</strain>
    </source>
</reference>
<proteinExistence type="predicted"/>
<accession>A0ABN3UHM5</accession>
<dbReference type="EMBL" id="BAAATZ010000024">
    <property type="protein sequence ID" value="GAA2732925.1"/>
    <property type="molecule type" value="Genomic_DNA"/>
</dbReference>
<sequence>MTTTPQSHSLRALRAAWSTLAAPALTDFEGDFQASFVGAPLRAIAPRGLALVGLPRWYGKRFTPPQPGADAVQGVNLLNARDGGLEETLPMTATIGASLSDGRPALIVAYSVDSRLPWRWVRDEFRVWDPGTFLGMTFVDLPPARRAGGTPFMLTRAAS</sequence>
<dbReference type="Proteomes" id="UP001501842">
    <property type="component" value="Unassembled WGS sequence"/>
</dbReference>